<dbReference type="CDD" id="cd00037">
    <property type="entry name" value="CLECT"/>
    <property type="match status" value="1"/>
</dbReference>
<organism evidence="3 4">
    <name type="scientific">Diploscapter pachys</name>
    <dbReference type="NCBI Taxonomy" id="2018661"/>
    <lineage>
        <taxon>Eukaryota</taxon>
        <taxon>Metazoa</taxon>
        <taxon>Ecdysozoa</taxon>
        <taxon>Nematoda</taxon>
        <taxon>Chromadorea</taxon>
        <taxon>Rhabditida</taxon>
        <taxon>Rhabditina</taxon>
        <taxon>Rhabditomorpha</taxon>
        <taxon>Rhabditoidea</taxon>
        <taxon>Rhabditidae</taxon>
        <taxon>Diploscapter</taxon>
    </lineage>
</organism>
<dbReference type="PROSITE" id="PS50041">
    <property type="entry name" value="C_TYPE_LECTIN_2"/>
    <property type="match status" value="1"/>
</dbReference>
<dbReference type="Proteomes" id="UP000218231">
    <property type="component" value="Unassembled WGS sequence"/>
</dbReference>
<dbReference type="Gene3D" id="3.10.100.10">
    <property type="entry name" value="Mannose-Binding Protein A, subunit A"/>
    <property type="match status" value="1"/>
</dbReference>
<name>A0A2A2JNQ6_9BILA</name>
<accession>A0A2A2JNQ6</accession>
<dbReference type="Pfam" id="PF00059">
    <property type="entry name" value="Lectin_C"/>
    <property type="match status" value="1"/>
</dbReference>
<evidence type="ECO:0000313" key="3">
    <source>
        <dbReference type="EMBL" id="PAV63338.1"/>
    </source>
</evidence>
<keyword evidence="4" id="KW-1185">Reference proteome</keyword>
<comment type="caution">
    <text evidence="3">The sequence shown here is derived from an EMBL/GenBank/DDBJ whole genome shotgun (WGS) entry which is preliminary data.</text>
</comment>
<dbReference type="PANTHER" id="PTHR22803">
    <property type="entry name" value="MANNOSE, PHOSPHOLIPASE, LECTIN RECEPTOR RELATED"/>
    <property type="match status" value="1"/>
</dbReference>
<keyword evidence="1" id="KW-0472">Membrane</keyword>
<reference evidence="3 4" key="1">
    <citation type="journal article" date="2017" name="Curr. Biol.">
        <title>Genome architecture and evolution of a unichromosomal asexual nematode.</title>
        <authorList>
            <person name="Fradin H."/>
            <person name="Zegar C."/>
            <person name="Gutwein M."/>
            <person name="Lucas J."/>
            <person name="Kovtun M."/>
            <person name="Corcoran D."/>
            <person name="Baugh L.R."/>
            <person name="Kiontke K."/>
            <person name="Gunsalus K."/>
            <person name="Fitch D.H."/>
            <person name="Piano F."/>
        </authorList>
    </citation>
    <scope>NUCLEOTIDE SEQUENCE [LARGE SCALE GENOMIC DNA]</scope>
    <source>
        <strain evidence="3">PF1309</strain>
    </source>
</reference>
<dbReference type="InterPro" id="IPR016186">
    <property type="entry name" value="C-type_lectin-like/link_sf"/>
</dbReference>
<proteinExistence type="predicted"/>
<dbReference type="SUPFAM" id="SSF56436">
    <property type="entry name" value="C-type lectin-like"/>
    <property type="match status" value="1"/>
</dbReference>
<sequence>MIRRPTPEEAPRYTLLLLLDSSLTPNRCYRFVNNIRNFTSAVDYCRGIGYSLTSIHSIAENNFLRVQSENVFEKTHHNFYIGLYSPSKNINNWVYVDGSAYDFTNWNKGEPSGSRWYVAFRISDGKWITVSNSASIPFVCSAASNNTSPANTTVASMTTTSSGVVCPGCTQVITDDAYWREGEGAQLCGGDNMAVILQRVHGPPTITPIPNSDPCSETIMCDPARYDAFIAITYIIGFGFNCDGETLLIICARLSVSIGVNTSPSSVEAFLIGDTACGLGSCSGESVSFGATTAFFFSFILFIALYSCIAYDDGEGAAGRL</sequence>
<evidence type="ECO:0000256" key="1">
    <source>
        <dbReference type="SAM" id="Phobius"/>
    </source>
</evidence>
<keyword evidence="1" id="KW-0812">Transmembrane</keyword>
<dbReference type="AlphaFoldDB" id="A0A2A2JNQ6"/>
<dbReference type="OrthoDB" id="7357196at2759"/>
<dbReference type="InterPro" id="IPR016187">
    <property type="entry name" value="CTDL_fold"/>
</dbReference>
<evidence type="ECO:0000259" key="2">
    <source>
        <dbReference type="PROSITE" id="PS50041"/>
    </source>
</evidence>
<dbReference type="STRING" id="2018661.A0A2A2JNQ6"/>
<evidence type="ECO:0000313" key="4">
    <source>
        <dbReference type="Proteomes" id="UP000218231"/>
    </source>
</evidence>
<dbReference type="EMBL" id="LIAE01010316">
    <property type="protein sequence ID" value="PAV63338.1"/>
    <property type="molecule type" value="Genomic_DNA"/>
</dbReference>
<dbReference type="InterPro" id="IPR050111">
    <property type="entry name" value="C-type_lectin/snaclec_domain"/>
</dbReference>
<feature type="domain" description="C-type lectin" evidence="2">
    <location>
        <begin position="24"/>
        <end position="141"/>
    </location>
</feature>
<protein>
    <recommendedName>
        <fullName evidence="2">C-type lectin domain-containing protein</fullName>
    </recommendedName>
</protein>
<feature type="transmembrane region" description="Helical" evidence="1">
    <location>
        <begin position="289"/>
        <end position="311"/>
    </location>
</feature>
<keyword evidence="1" id="KW-1133">Transmembrane helix</keyword>
<dbReference type="InterPro" id="IPR001304">
    <property type="entry name" value="C-type_lectin-like"/>
</dbReference>
<gene>
    <name evidence="3" type="ORF">WR25_25460</name>
</gene>
<dbReference type="SMART" id="SM00034">
    <property type="entry name" value="CLECT"/>
    <property type="match status" value="1"/>
</dbReference>